<evidence type="ECO:0008006" key="4">
    <source>
        <dbReference type="Google" id="ProtNLM"/>
    </source>
</evidence>
<dbReference type="RefSeq" id="WP_187068139.1">
    <property type="nucleotide sequence ID" value="NZ_JACRVF010000004.1"/>
</dbReference>
<dbReference type="AlphaFoldDB" id="A0A923SJP7"/>
<comment type="caution">
    <text evidence="2">The sequence shown here is derived from an EMBL/GenBank/DDBJ whole genome shotgun (WGS) entry which is preliminary data.</text>
</comment>
<evidence type="ECO:0000313" key="2">
    <source>
        <dbReference type="EMBL" id="MBC5994119.1"/>
    </source>
</evidence>
<proteinExistence type="predicted"/>
<feature type="signal peptide" evidence="1">
    <location>
        <begin position="1"/>
        <end position="19"/>
    </location>
</feature>
<dbReference type="Proteomes" id="UP000603640">
    <property type="component" value="Unassembled WGS sequence"/>
</dbReference>
<reference evidence="2" key="1">
    <citation type="submission" date="2020-08" db="EMBL/GenBank/DDBJ databases">
        <title>Pontibacter sp. SD6 16S ribosomal RNA gene Genome sequencing and assembly.</title>
        <authorList>
            <person name="Kang M."/>
        </authorList>
    </citation>
    <scope>NUCLEOTIDE SEQUENCE</scope>
    <source>
        <strain evidence="2">SD6</strain>
    </source>
</reference>
<organism evidence="2 3">
    <name type="scientific">Pontibacter cellulosilyticus</name>
    <dbReference type="NCBI Taxonomy" id="1720253"/>
    <lineage>
        <taxon>Bacteria</taxon>
        <taxon>Pseudomonadati</taxon>
        <taxon>Bacteroidota</taxon>
        <taxon>Cytophagia</taxon>
        <taxon>Cytophagales</taxon>
        <taxon>Hymenobacteraceae</taxon>
        <taxon>Pontibacter</taxon>
    </lineage>
</organism>
<dbReference type="EMBL" id="JACRVF010000004">
    <property type="protein sequence ID" value="MBC5994119.1"/>
    <property type="molecule type" value="Genomic_DNA"/>
</dbReference>
<dbReference type="PROSITE" id="PS51257">
    <property type="entry name" value="PROKAR_LIPOPROTEIN"/>
    <property type="match status" value="1"/>
</dbReference>
<keyword evidence="1" id="KW-0732">Signal</keyword>
<evidence type="ECO:0000313" key="3">
    <source>
        <dbReference type="Proteomes" id="UP000603640"/>
    </source>
</evidence>
<sequence length="309" mass="35963">MKKLLYFPVMLTLCLFVFSCTRDVYQRPVTIDKMEFTNKAGEKYDAQFNRVNNWFLLKLKELEREKHTFRIDTAAKKRYRKYNHTLVASLENLEVNGNSGVYYQLYLKPNSGIGKIKGDVQDDRYNELKLYSPEQRFLKHGQQYYNDSIVSGPFRRLITVQKFLKPQNTEQPGIISFSIDSINFSKGFGKRQRESITRIINNGIALAQQNSYGKDPKKAMVFNYYPNYSTKQDKKPASFSVNLNVSQDPVTNKVVVKVSSPGYTPDKFTRTEAKFNRADFFAGHDYEANMQLNSLATGFFSRLYYSQKR</sequence>
<name>A0A923SJP7_9BACT</name>
<gene>
    <name evidence="2" type="ORF">H8S84_14825</name>
</gene>
<keyword evidence="3" id="KW-1185">Reference proteome</keyword>
<feature type="chain" id="PRO_5037080163" description="Lipoprotein" evidence="1">
    <location>
        <begin position="20"/>
        <end position="309"/>
    </location>
</feature>
<protein>
    <recommendedName>
        <fullName evidence="4">Lipoprotein</fullName>
    </recommendedName>
</protein>
<accession>A0A923SJP7</accession>
<evidence type="ECO:0000256" key="1">
    <source>
        <dbReference type="SAM" id="SignalP"/>
    </source>
</evidence>